<keyword evidence="3" id="KW-1185">Reference proteome</keyword>
<proteinExistence type="predicted"/>
<protein>
    <submittedName>
        <fullName evidence="2">Uncharacterized protein</fullName>
    </submittedName>
</protein>
<evidence type="ECO:0000313" key="2">
    <source>
        <dbReference type="EMBL" id="GBF98223.1"/>
    </source>
</evidence>
<dbReference type="AlphaFoldDB" id="A0A2V0PJQ8"/>
<feature type="compositionally biased region" description="Basic residues" evidence="1">
    <location>
        <begin position="11"/>
        <end position="20"/>
    </location>
</feature>
<dbReference type="Proteomes" id="UP000247498">
    <property type="component" value="Unassembled WGS sequence"/>
</dbReference>
<dbReference type="SUPFAM" id="SSF81995">
    <property type="entry name" value="beta-sandwich domain of Sec23/24"/>
    <property type="match status" value="1"/>
</dbReference>
<sequence>MSAPPDDRPRPKVRVSKSGRKRIDVPDLIARLERHVQERRVQLERESKRNTEAKRRLGLLTAVSCGSKALYQLLAADPGDAAARAAAAPDLATFDAECRALGAMLLVPEACSGGDARGSGNAAVSSSCSGDVEMAGADGGDQPAPRGEQQLESDSRSQQRQGEDEVDQEQGQQQRSGHPHQQQQRQQQQQQRQVQQQQVQQQQVQQQQQPPPQEQPHEQQQYNSVGLSPQELIESALAMRGDASMGVERFTEDHHAHVRDLAVLLHQQSRGAAVSERLQASMRSITQRLVTTLLYHPAAMMRLLNSDLETGEMGEPDPSVWDRCATSLALDKEQAETLSIVHFFWQSTSDAMRAERQALAQRGSEAPGDLALQESVVEGLERVQRGMSVMTVVVITIMMTSLLTPRQGAEIIVQAWPRMPLLLGLLEAIHRLYVASQPPASS</sequence>
<reference evidence="2 3" key="1">
    <citation type="journal article" date="2018" name="Sci. Rep.">
        <title>Raphidocelis subcapitata (=Pseudokirchneriella subcapitata) provides an insight into genome evolution and environmental adaptations in the Sphaeropleales.</title>
        <authorList>
            <person name="Suzuki S."/>
            <person name="Yamaguchi H."/>
            <person name="Nakajima N."/>
            <person name="Kawachi M."/>
        </authorList>
    </citation>
    <scope>NUCLEOTIDE SEQUENCE [LARGE SCALE GENOMIC DNA]</scope>
    <source>
        <strain evidence="2 3">NIES-35</strain>
    </source>
</reference>
<feature type="region of interest" description="Disordered" evidence="1">
    <location>
        <begin position="114"/>
        <end position="222"/>
    </location>
</feature>
<accession>A0A2V0PJQ8</accession>
<evidence type="ECO:0000313" key="3">
    <source>
        <dbReference type="Proteomes" id="UP000247498"/>
    </source>
</evidence>
<feature type="compositionally biased region" description="Low complexity" evidence="1">
    <location>
        <begin position="169"/>
        <end position="208"/>
    </location>
</feature>
<gene>
    <name evidence="2" type="ORF">Rsub_11043</name>
</gene>
<evidence type="ECO:0000256" key="1">
    <source>
        <dbReference type="SAM" id="MobiDB-lite"/>
    </source>
</evidence>
<comment type="caution">
    <text evidence="2">The sequence shown here is derived from an EMBL/GenBank/DDBJ whole genome shotgun (WGS) entry which is preliminary data.</text>
</comment>
<feature type="region of interest" description="Disordered" evidence="1">
    <location>
        <begin position="1"/>
        <end position="21"/>
    </location>
</feature>
<organism evidence="2 3">
    <name type="scientific">Raphidocelis subcapitata</name>
    <dbReference type="NCBI Taxonomy" id="307507"/>
    <lineage>
        <taxon>Eukaryota</taxon>
        <taxon>Viridiplantae</taxon>
        <taxon>Chlorophyta</taxon>
        <taxon>core chlorophytes</taxon>
        <taxon>Chlorophyceae</taxon>
        <taxon>CS clade</taxon>
        <taxon>Sphaeropleales</taxon>
        <taxon>Selenastraceae</taxon>
        <taxon>Raphidocelis</taxon>
    </lineage>
</organism>
<dbReference type="InParanoid" id="A0A2V0PJQ8"/>
<dbReference type="EMBL" id="BDRX01000119">
    <property type="protein sequence ID" value="GBF98223.1"/>
    <property type="molecule type" value="Genomic_DNA"/>
</dbReference>
<name>A0A2V0PJQ8_9CHLO</name>
<feature type="compositionally biased region" description="Basic and acidic residues" evidence="1">
    <location>
        <begin position="153"/>
        <end position="163"/>
    </location>
</feature>
<feature type="compositionally biased region" description="Basic and acidic residues" evidence="1">
    <location>
        <begin position="1"/>
        <end position="10"/>
    </location>
</feature>